<proteinExistence type="inferred from homology"/>
<dbReference type="PANTHER" id="PTHR43337">
    <property type="entry name" value="XANTHINE/URACIL PERMEASE C887.17-RELATED"/>
    <property type="match status" value="1"/>
</dbReference>
<evidence type="ECO:0000256" key="4">
    <source>
        <dbReference type="ARBA" id="ARBA00022692"/>
    </source>
</evidence>
<evidence type="ECO:0000256" key="1">
    <source>
        <dbReference type="ARBA" id="ARBA00004127"/>
    </source>
</evidence>
<feature type="transmembrane region" description="Helical" evidence="7">
    <location>
        <begin position="41"/>
        <end position="58"/>
    </location>
</feature>
<evidence type="ECO:0000313" key="8">
    <source>
        <dbReference type="EMBL" id="CEM53740.1"/>
    </source>
</evidence>
<keyword evidence="6 7" id="KW-0472">Membrane</keyword>
<feature type="transmembrane region" description="Helical" evidence="7">
    <location>
        <begin position="70"/>
        <end position="91"/>
    </location>
</feature>
<evidence type="ECO:0000256" key="5">
    <source>
        <dbReference type="ARBA" id="ARBA00022989"/>
    </source>
</evidence>
<dbReference type="PhylomeDB" id="A0A0G4I9Q0"/>
<comment type="subcellular location">
    <subcellularLocation>
        <location evidence="1">Endomembrane system</location>
        <topology evidence="1">Multi-pass membrane protein</topology>
    </subcellularLocation>
</comment>
<comment type="similarity">
    <text evidence="2">Belongs to the nucleobase:cation symporter-2 (NCS2) (TC 2.A.40) family. Azg-like subfamily.</text>
</comment>
<dbReference type="GO" id="GO:0012505">
    <property type="term" value="C:endomembrane system"/>
    <property type="evidence" value="ECO:0007669"/>
    <property type="project" value="UniProtKB-SubCell"/>
</dbReference>
<organism evidence="8">
    <name type="scientific">Chromera velia CCMP2878</name>
    <dbReference type="NCBI Taxonomy" id="1169474"/>
    <lineage>
        <taxon>Eukaryota</taxon>
        <taxon>Sar</taxon>
        <taxon>Alveolata</taxon>
        <taxon>Colpodellida</taxon>
        <taxon>Chromeraceae</taxon>
        <taxon>Chromera</taxon>
    </lineage>
</organism>
<dbReference type="VEuPathDB" id="CryptoDB:Cvel_2044"/>
<dbReference type="GO" id="GO:0005345">
    <property type="term" value="F:purine nucleobase transmembrane transporter activity"/>
    <property type="evidence" value="ECO:0007669"/>
    <property type="project" value="TreeGrafter"/>
</dbReference>
<reference evidence="8" key="1">
    <citation type="submission" date="2014-11" db="EMBL/GenBank/DDBJ databases">
        <authorList>
            <person name="Otto D Thomas"/>
            <person name="Naeem Raeece"/>
        </authorList>
    </citation>
    <scope>NUCLEOTIDE SEQUENCE</scope>
</reference>
<dbReference type="GO" id="GO:0005886">
    <property type="term" value="C:plasma membrane"/>
    <property type="evidence" value="ECO:0007669"/>
    <property type="project" value="TreeGrafter"/>
</dbReference>
<sequence length="495" mass="52199">MGGDSRDYYTNLNPSPSNTFGDRVDRYFKMTERGSSVMQEIKAGVILFATMCYILVVNPEILGAAGLDMGLVASSTAVCAVVGSLIMGLFANLPFGVAPGMGLNTYFAFELVLGSHHTPAQACTICLVAGGIFALLGAVGAANAAINSVPLSMKKAVVVGIGLFQTIIGLSVLGVIQAGDQTILELGDVTGMPQMLGIATLLLIAMLVVLNVPGSILIGMGFTTVVALAIGLTHVPAKVVSTPEIAITVFDWSVLTTVSGWVGIFFVFFVAFVDVGGVMIGIAAQADELIDERTGDVTNQRWGFTIVGLSIMISAVFGNSPMIIYLESAAAVQQGGRTGLTTIVSALLFFVVMFFVPTVSAVPRAATAPVLVLVGSFMMGAVMAVSWDKINEALPAFMTITMMAFTCSISTGLVSGICFYAVLNFPFVLARGLNVAWLKDRLAMEEIQSARQRAASIESAIERKRSEVYSFRERREGSGDVAVHHQSRASPPVFN</sequence>
<keyword evidence="3" id="KW-0813">Transport</keyword>
<accession>A0A0G4I9Q0</accession>
<feature type="transmembrane region" description="Helical" evidence="7">
    <location>
        <begin position="368"/>
        <end position="387"/>
    </location>
</feature>
<name>A0A0G4I9Q0_9ALVE</name>
<evidence type="ECO:0000256" key="2">
    <source>
        <dbReference type="ARBA" id="ARBA00005697"/>
    </source>
</evidence>
<dbReference type="EMBL" id="CDMZ01005721">
    <property type="protein sequence ID" value="CEM53740.1"/>
    <property type="molecule type" value="Genomic_DNA"/>
</dbReference>
<keyword evidence="5 7" id="KW-1133">Transmembrane helix</keyword>
<keyword evidence="4 7" id="KW-0812">Transmembrane</keyword>
<gene>
    <name evidence="8" type="ORF">Cvel_2044</name>
</gene>
<feature type="transmembrane region" description="Helical" evidence="7">
    <location>
        <begin position="156"/>
        <end position="179"/>
    </location>
</feature>
<dbReference type="InterPro" id="IPR045018">
    <property type="entry name" value="Azg-like"/>
</dbReference>
<protein>
    <submittedName>
        <fullName evidence="8">Uncharacterized protein</fullName>
    </submittedName>
</protein>
<evidence type="ECO:0000256" key="7">
    <source>
        <dbReference type="SAM" id="Phobius"/>
    </source>
</evidence>
<dbReference type="PANTHER" id="PTHR43337:SF1">
    <property type="entry name" value="XANTHINE_URACIL PERMEASE C887.17-RELATED"/>
    <property type="match status" value="1"/>
</dbReference>
<evidence type="ECO:0000256" key="3">
    <source>
        <dbReference type="ARBA" id="ARBA00022448"/>
    </source>
</evidence>
<dbReference type="AlphaFoldDB" id="A0A0G4I9Q0"/>
<dbReference type="InterPro" id="IPR006043">
    <property type="entry name" value="NCS2"/>
</dbReference>
<feature type="transmembrane region" description="Helical" evidence="7">
    <location>
        <begin position="217"/>
        <end position="237"/>
    </location>
</feature>
<feature type="transmembrane region" description="Helical" evidence="7">
    <location>
        <begin position="393"/>
        <end position="423"/>
    </location>
</feature>
<feature type="transmembrane region" description="Helical" evidence="7">
    <location>
        <begin position="191"/>
        <end position="210"/>
    </location>
</feature>
<dbReference type="Pfam" id="PF00860">
    <property type="entry name" value="Xan_ur_permease"/>
    <property type="match status" value="1"/>
</dbReference>
<evidence type="ECO:0000256" key="6">
    <source>
        <dbReference type="ARBA" id="ARBA00023136"/>
    </source>
</evidence>
<feature type="transmembrane region" description="Helical" evidence="7">
    <location>
        <begin position="119"/>
        <end position="144"/>
    </location>
</feature>
<feature type="transmembrane region" description="Helical" evidence="7">
    <location>
        <begin position="302"/>
        <end position="326"/>
    </location>
</feature>
<feature type="transmembrane region" description="Helical" evidence="7">
    <location>
        <begin position="257"/>
        <end position="282"/>
    </location>
</feature>
<feature type="transmembrane region" description="Helical" evidence="7">
    <location>
        <begin position="338"/>
        <end position="356"/>
    </location>
</feature>